<dbReference type="AlphaFoldDB" id="A0A840MI72"/>
<name>A0A840MI72_9PROT</name>
<proteinExistence type="inferred from homology"/>
<gene>
    <name evidence="4" type="ORF">HNQ59_001636</name>
</gene>
<dbReference type="PANTHER" id="PTHR37302:SF1">
    <property type="entry name" value="PROTEIN DINB"/>
    <property type="match status" value="1"/>
</dbReference>
<evidence type="ECO:0000313" key="5">
    <source>
        <dbReference type="Proteomes" id="UP000575898"/>
    </source>
</evidence>
<protein>
    <submittedName>
        <fullName evidence="4">Putative damage-inducible protein DinB</fullName>
    </submittedName>
</protein>
<keyword evidence="5" id="KW-1185">Reference proteome</keyword>
<feature type="binding site" evidence="3">
    <location>
        <position position="133"/>
    </location>
    <ligand>
        <name>a divalent metal cation</name>
        <dbReference type="ChEBI" id="CHEBI:60240"/>
    </ligand>
</feature>
<organism evidence="4 5">
    <name type="scientific">Chitinivorax tropicus</name>
    <dbReference type="NCBI Taxonomy" id="714531"/>
    <lineage>
        <taxon>Bacteria</taxon>
        <taxon>Pseudomonadati</taxon>
        <taxon>Pseudomonadota</taxon>
        <taxon>Betaproteobacteria</taxon>
        <taxon>Chitinivorax</taxon>
    </lineage>
</organism>
<evidence type="ECO:0000256" key="1">
    <source>
        <dbReference type="ARBA" id="ARBA00008635"/>
    </source>
</evidence>
<dbReference type="EMBL" id="JACHHY010000008">
    <property type="protein sequence ID" value="MBB5018348.1"/>
    <property type="molecule type" value="Genomic_DNA"/>
</dbReference>
<dbReference type="Gene3D" id="1.20.120.450">
    <property type="entry name" value="dinb family like domain"/>
    <property type="match status" value="1"/>
</dbReference>
<feature type="binding site" evidence="3">
    <location>
        <position position="45"/>
    </location>
    <ligand>
        <name>a divalent metal cation</name>
        <dbReference type="ChEBI" id="CHEBI:60240"/>
    </ligand>
</feature>
<feature type="binding site" evidence="3">
    <location>
        <position position="129"/>
    </location>
    <ligand>
        <name>a divalent metal cation</name>
        <dbReference type="ChEBI" id="CHEBI:60240"/>
    </ligand>
</feature>
<dbReference type="InterPro" id="IPR007837">
    <property type="entry name" value="DinB"/>
</dbReference>
<accession>A0A840MI72</accession>
<dbReference type="RefSeq" id="WP_184037490.1">
    <property type="nucleotide sequence ID" value="NZ_JACHHY010000008.1"/>
</dbReference>
<evidence type="ECO:0000313" key="4">
    <source>
        <dbReference type="EMBL" id="MBB5018348.1"/>
    </source>
</evidence>
<dbReference type="GO" id="GO:0046872">
    <property type="term" value="F:metal ion binding"/>
    <property type="evidence" value="ECO:0007669"/>
    <property type="project" value="UniProtKB-KW"/>
</dbReference>
<reference evidence="4 5" key="1">
    <citation type="submission" date="2020-08" db="EMBL/GenBank/DDBJ databases">
        <title>Genomic Encyclopedia of Type Strains, Phase IV (KMG-IV): sequencing the most valuable type-strain genomes for metagenomic binning, comparative biology and taxonomic classification.</title>
        <authorList>
            <person name="Goeker M."/>
        </authorList>
    </citation>
    <scope>NUCLEOTIDE SEQUENCE [LARGE SCALE GENOMIC DNA]</scope>
    <source>
        <strain evidence="4 5">DSM 27165</strain>
    </source>
</reference>
<dbReference type="SUPFAM" id="SSF109854">
    <property type="entry name" value="DinB/YfiT-like putative metalloenzymes"/>
    <property type="match status" value="1"/>
</dbReference>
<dbReference type="InterPro" id="IPR034660">
    <property type="entry name" value="DinB/YfiT-like"/>
</dbReference>
<dbReference type="PANTHER" id="PTHR37302">
    <property type="entry name" value="SLR1116 PROTEIN"/>
    <property type="match status" value="1"/>
</dbReference>
<comment type="caution">
    <text evidence="4">The sequence shown here is derived from an EMBL/GenBank/DDBJ whole genome shotgun (WGS) entry which is preliminary data.</text>
</comment>
<dbReference type="Pfam" id="PF05163">
    <property type="entry name" value="DinB"/>
    <property type="match status" value="1"/>
</dbReference>
<evidence type="ECO:0000256" key="2">
    <source>
        <dbReference type="ARBA" id="ARBA00022723"/>
    </source>
</evidence>
<dbReference type="Proteomes" id="UP000575898">
    <property type="component" value="Unassembled WGS sequence"/>
</dbReference>
<comment type="similarity">
    <text evidence="1">Belongs to the DinB family.</text>
</comment>
<evidence type="ECO:0000256" key="3">
    <source>
        <dbReference type="PIRSR" id="PIRSR607837-1"/>
    </source>
</evidence>
<sequence length="172" mass="19575">MSQPLLYTLFRYKTWANVELFAEMRKLDPEAHQTERHTAIRLMNHIYVVDRIFEAHLTGRTHPYTATNTPETPTLEALQAEVAALDQWFEDYVQTRSAADLAESVAFTFTDGTTGCMTREEMLAHIVTHGGYHRGAVGRIMAQVAVPPPRDILTAYLHRTQPARREGIIQHS</sequence>
<keyword evidence="2 3" id="KW-0479">Metal-binding</keyword>